<name>A0A0F0CUX0_9BACT</name>
<dbReference type="PANTHER" id="PTHR30308">
    <property type="entry name" value="TMRNA-BINDING COMPONENT OF TRANS-TRANSLATION TAGGING COMPLEX"/>
    <property type="match status" value="1"/>
</dbReference>
<dbReference type="NCBIfam" id="NF003843">
    <property type="entry name" value="PRK05422.1"/>
    <property type="match status" value="1"/>
</dbReference>
<organism evidence="4 5">
    <name type="scientific">Candidatus Omnitrophus magneticus</name>
    <dbReference type="NCBI Taxonomy" id="1609969"/>
    <lineage>
        <taxon>Bacteria</taxon>
        <taxon>Pseudomonadati</taxon>
        <taxon>Candidatus Omnitrophota</taxon>
        <taxon>Candidatus Omnitrophus</taxon>
    </lineage>
</organism>
<evidence type="ECO:0000313" key="4">
    <source>
        <dbReference type="EMBL" id="KJJ85819.1"/>
    </source>
</evidence>
<dbReference type="InterPro" id="IPR020081">
    <property type="entry name" value="SsrA-bd_prot_CS"/>
</dbReference>
<dbReference type="PATRIC" id="fig|1609969.3.peg.327"/>
<comment type="function">
    <text evidence="3">Required for rescue of stalled ribosomes mediated by trans-translation. Binds to transfer-messenger RNA (tmRNA), required for stable association of tmRNA with ribosomes. tmRNA and SmpB together mimic tRNA shape, replacing the anticodon stem-loop with SmpB. tmRNA is encoded by the ssrA gene; the 2 termini fold to resemble tRNA(Ala) and it encodes a 'tag peptide', a short internal open reading frame. During trans-translation Ala-aminoacylated tmRNA acts like a tRNA, entering the A-site of stalled ribosomes, displacing the stalled mRNA. The ribosome then switches to translate the ORF on the tmRNA; the nascent peptide is terminated with the 'tag peptide' encoded by the tmRNA and targeted for degradation. The ribosome is freed to recommence translation, which seems to be the essential function of trans-translation.</text>
</comment>
<keyword evidence="5" id="KW-1185">Reference proteome</keyword>
<dbReference type="EMBL" id="JYNY01000067">
    <property type="protein sequence ID" value="KJJ85819.1"/>
    <property type="molecule type" value="Genomic_DNA"/>
</dbReference>
<dbReference type="GO" id="GO:0070930">
    <property type="term" value="P:trans-translation-dependent protein tagging"/>
    <property type="evidence" value="ECO:0007669"/>
    <property type="project" value="TreeGrafter"/>
</dbReference>
<reference evidence="4 5" key="1">
    <citation type="submission" date="2015-02" db="EMBL/GenBank/DDBJ databases">
        <title>Single-cell genomics of uncultivated deep-branching MTB reveals a conserved set of magnetosome genes.</title>
        <authorList>
            <person name="Kolinko S."/>
            <person name="Richter M."/>
            <person name="Glockner F.O."/>
            <person name="Brachmann A."/>
            <person name="Schuler D."/>
        </authorList>
    </citation>
    <scope>NUCLEOTIDE SEQUENCE [LARGE SCALE GENOMIC DNA]</scope>
    <source>
        <strain evidence="4">SKK-01</strain>
    </source>
</reference>
<dbReference type="Pfam" id="PF01668">
    <property type="entry name" value="SmpB"/>
    <property type="match status" value="1"/>
</dbReference>
<dbReference type="GO" id="GO:0070929">
    <property type="term" value="P:trans-translation"/>
    <property type="evidence" value="ECO:0007669"/>
    <property type="project" value="UniProtKB-UniRule"/>
</dbReference>
<dbReference type="NCBIfam" id="TIGR00086">
    <property type="entry name" value="smpB"/>
    <property type="match status" value="1"/>
</dbReference>
<dbReference type="Gene3D" id="2.40.280.10">
    <property type="match status" value="1"/>
</dbReference>
<dbReference type="PANTHER" id="PTHR30308:SF2">
    <property type="entry name" value="SSRA-BINDING PROTEIN"/>
    <property type="match status" value="1"/>
</dbReference>
<dbReference type="AlphaFoldDB" id="A0A0F0CUX0"/>
<keyword evidence="2 3" id="KW-0694">RNA-binding</keyword>
<dbReference type="GO" id="GO:0005829">
    <property type="term" value="C:cytosol"/>
    <property type="evidence" value="ECO:0007669"/>
    <property type="project" value="TreeGrafter"/>
</dbReference>
<dbReference type="GO" id="GO:0003723">
    <property type="term" value="F:RNA binding"/>
    <property type="evidence" value="ECO:0007669"/>
    <property type="project" value="UniProtKB-UniRule"/>
</dbReference>
<dbReference type="InterPro" id="IPR023620">
    <property type="entry name" value="SmpB"/>
</dbReference>
<evidence type="ECO:0000256" key="2">
    <source>
        <dbReference type="ARBA" id="ARBA00022884"/>
    </source>
</evidence>
<dbReference type="HAMAP" id="MF_00023">
    <property type="entry name" value="SmpB"/>
    <property type="match status" value="1"/>
</dbReference>
<comment type="subcellular location">
    <subcellularLocation>
        <location evidence="3">Cytoplasm</location>
    </subcellularLocation>
    <text evidence="3">The tmRNA-SmpB complex associates with stalled 70S ribosomes.</text>
</comment>
<comment type="similarity">
    <text evidence="3">Belongs to the SmpB family.</text>
</comment>
<comment type="caution">
    <text evidence="4">The sequence shown here is derived from an EMBL/GenBank/DDBJ whole genome shotgun (WGS) entry which is preliminary data.</text>
</comment>
<sequence>MTEKMPVISNKTVLRDYTVEKTFEAGIQLSGGEVKSLRAGKANLQGSFAHIEKGEMFLYNMHISPYEFCLQNIEPLKVRKLLMHKNEIFHILNKVNQKGYTIVPLKVYFKKRYAKVELALAVGKKLYDKRTAIKEKEVNREIKQALYRRR</sequence>
<dbReference type="SUPFAM" id="SSF74982">
    <property type="entry name" value="Small protein B (SmpB)"/>
    <property type="match status" value="1"/>
</dbReference>
<accession>A0A0F0CUX0</accession>
<dbReference type="CDD" id="cd09294">
    <property type="entry name" value="SmpB"/>
    <property type="match status" value="1"/>
</dbReference>
<keyword evidence="1 3" id="KW-0963">Cytoplasm</keyword>
<evidence type="ECO:0000256" key="1">
    <source>
        <dbReference type="ARBA" id="ARBA00022490"/>
    </source>
</evidence>
<evidence type="ECO:0000313" key="5">
    <source>
        <dbReference type="Proteomes" id="UP000033428"/>
    </source>
</evidence>
<proteinExistence type="inferred from homology"/>
<dbReference type="Proteomes" id="UP000033428">
    <property type="component" value="Unassembled WGS sequence"/>
</dbReference>
<dbReference type="InterPro" id="IPR000037">
    <property type="entry name" value="SsrA-bd_prot"/>
</dbReference>
<dbReference type="PROSITE" id="PS01317">
    <property type="entry name" value="SSRP"/>
    <property type="match status" value="1"/>
</dbReference>
<protein>
    <recommendedName>
        <fullName evidence="3">SsrA-binding protein</fullName>
    </recommendedName>
    <alternativeName>
        <fullName evidence="3">Small protein B</fullName>
    </alternativeName>
</protein>
<gene>
    <name evidence="3" type="primary">smpB</name>
    <name evidence="4" type="ORF">OMAG_000294</name>
</gene>
<evidence type="ECO:0000256" key="3">
    <source>
        <dbReference type="HAMAP-Rule" id="MF_00023"/>
    </source>
</evidence>